<organism evidence="4 5">
    <name type="scientific">Psophocarpus tetragonolobus</name>
    <name type="common">Winged bean</name>
    <name type="synonym">Dolichos tetragonolobus</name>
    <dbReference type="NCBI Taxonomy" id="3891"/>
    <lineage>
        <taxon>Eukaryota</taxon>
        <taxon>Viridiplantae</taxon>
        <taxon>Streptophyta</taxon>
        <taxon>Embryophyta</taxon>
        <taxon>Tracheophyta</taxon>
        <taxon>Spermatophyta</taxon>
        <taxon>Magnoliopsida</taxon>
        <taxon>eudicotyledons</taxon>
        <taxon>Gunneridae</taxon>
        <taxon>Pentapetalae</taxon>
        <taxon>rosids</taxon>
        <taxon>fabids</taxon>
        <taxon>Fabales</taxon>
        <taxon>Fabaceae</taxon>
        <taxon>Papilionoideae</taxon>
        <taxon>50 kb inversion clade</taxon>
        <taxon>NPAAA clade</taxon>
        <taxon>indigoferoid/millettioid clade</taxon>
        <taxon>Phaseoleae</taxon>
        <taxon>Psophocarpus</taxon>
    </lineage>
</organism>
<dbReference type="InterPro" id="IPR004146">
    <property type="entry name" value="DC1"/>
</dbReference>
<feature type="domain" description="DC1" evidence="3">
    <location>
        <begin position="121"/>
        <end position="171"/>
    </location>
</feature>
<feature type="region of interest" description="Disordered" evidence="2">
    <location>
        <begin position="287"/>
        <end position="306"/>
    </location>
</feature>
<dbReference type="AlphaFoldDB" id="A0AAN9T481"/>
<evidence type="ECO:0000259" key="3">
    <source>
        <dbReference type="Pfam" id="PF03107"/>
    </source>
</evidence>
<evidence type="ECO:0000313" key="5">
    <source>
        <dbReference type="Proteomes" id="UP001386955"/>
    </source>
</evidence>
<reference evidence="4 5" key="1">
    <citation type="submission" date="2024-01" db="EMBL/GenBank/DDBJ databases">
        <title>The genomes of 5 underutilized Papilionoideae crops provide insights into root nodulation and disease resistanc.</title>
        <authorList>
            <person name="Jiang F."/>
        </authorList>
    </citation>
    <scope>NUCLEOTIDE SEQUENCE [LARGE SCALE GENOMIC DNA]</scope>
    <source>
        <strain evidence="4">DUOXIRENSHENG_FW03</strain>
        <tissue evidence="4">Leaves</tissue>
    </source>
</reference>
<dbReference type="PANTHER" id="PTHR47841:SF3">
    <property type="entry name" value="OS09G0492800 PROTEIN"/>
    <property type="match status" value="1"/>
</dbReference>
<proteinExistence type="predicted"/>
<keyword evidence="1" id="KW-0677">Repeat</keyword>
<feature type="compositionally biased region" description="Low complexity" evidence="2">
    <location>
        <begin position="296"/>
        <end position="306"/>
    </location>
</feature>
<dbReference type="Pfam" id="PF03107">
    <property type="entry name" value="C1_2"/>
    <property type="match status" value="3"/>
</dbReference>
<dbReference type="PANTHER" id="PTHR47841">
    <property type="entry name" value="DIACYLGLYCEROL KINASE THETA-LIKE-RELATED"/>
    <property type="match status" value="1"/>
</dbReference>
<feature type="domain" description="DC1" evidence="3">
    <location>
        <begin position="180"/>
        <end position="230"/>
    </location>
</feature>
<evidence type="ECO:0000256" key="2">
    <source>
        <dbReference type="SAM" id="MobiDB-lite"/>
    </source>
</evidence>
<dbReference type="InterPro" id="IPR046349">
    <property type="entry name" value="C1-like_sf"/>
</dbReference>
<dbReference type="Proteomes" id="UP001386955">
    <property type="component" value="Unassembled WGS sequence"/>
</dbReference>
<accession>A0AAN9T481</accession>
<keyword evidence="5" id="KW-1185">Reference proteome</keyword>
<evidence type="ECO:0000256" key="1">
    <source>
        <dbReference type="ARBA" id="ARBA00022737"/>
    </source>
</evidence>
<protein>
    <recommendedName>
        <fullName evidence="3">DC1 domain-containing protein</fullName>
    </recommendedName>
</protein>
<dbReference type="SUPFAM" id="SSF57889">
    <property type="entry name" value="Cysteine-rich domain"/>
    <property type="match status" value="1"/>
</dbReference>
<name>A0AAN9T481_PSOTE</name>
<evidence type="ECO:0000313" key="4">
    <source>
        <dbReference type="EMBL" id="KAK7411988.1"/>
    </source>
</evidence>
<dbReference type="EMBL" id="JAYMYS010000001">
    <property type="protein sequence ID" value="KAK7411988.1"/>
    <property type="molecule type" value="Genomic_DNA"/>
</dbReference>
<gene>
    <name evidence="4" type="ORF">VNO78_03433</name>
</gene>
<feature type="domain" description="DC1" evidence="3">
    <location>
        <begin position="67"/>
        <end position="111"/>
    </location>
</feature>
<sequence>MLKSLKQVRKTRTYKLEKSSSPTMEYQFTAPSDQLYSTSYVTKKSPPPAVEFPTSPQLIFGEEILHFSHPQHPLSMVDLPDLFNCVGCKEFGSGKRFVCQQCDFQLHDFCALAPPALKAHPFHSQHSMMFHSKPGRTGMAAKLKCDVCGKPTKGFAFLCTACAFQMHPCCAMLNTEMEYPSHPHTLRMLPTTSSTVPDQGSFGCGECKKRRSGKVYRCTVCEYHLHAVCAKSKINGLQANGIRPPQKPSVLAAAARVASQVVIEFIGGLVEGIGESVGDVLVQNIAKGNNPPPTATPTANPTPRFK</sequence>
<comment type="caution">
    <text evidence="4">The sequence shown here is derived from an EMBL/GenBank/DDBJ whole genome shotgun (WGS) entry which is preliminary data.</text>
</comment>